<dbReference type="CDD" id="cd02696">
    <property type="entry name" value="MurNAc-LAA"/>
    <property type="match status" value="1"/>
</dbReference>
<dbReference type="Pfam" id="PF01520">
    <property type="entry name" value="Amidase_3"/>
    <property type="match status" value="1"/>
</dbReference>
<name>A0A3S0NK76_CHLPH</name>
<dbReference type="GO" id="GO:0008745">
    <property type="term" value="F:N-acetylmuramoyl-L-alanine amidase activity"/>
    <property type="evidence" value="ECO:0007669"/>
    <property type="project" value="UniProtKB-EC"/>
</dbReference>
<dbReference type="Proteomes" id="UP000279908">
    <property type="component" value="Unassembled WGS sequence"/>
</dbReference>
<organism evidence="5 6">
    <name type="scientific">Chlorobium phaeovibrioides</name>
    <dbReference type="NCBI Taxonomy" id="1094"/>
    <lineage>
        <taxon>Bacteria</taxon>
        <taxon>Pseudomonadati</taxon>
        <taxon>Chlorobiota</taxon>
        <taxon>Chlorobiia</taxon>
        <taxon>Chlorobiales</taxon>
        <taxon>Chlorobiaceae</taxon>
        <taxon>Chlorobium/Pelodictyon group</taxon>
        <taxon>Chlorobium</taxon>
    </lineage>
</organism>
<dbReference type="GO" id="GO:0030288">
    <property type="term" value="C:outer membrane-bounded periplasmic space"/>
    <property type="evidence" value="ECO:0007669"/>
    <property type="project" value="TreeGrafter"/>
</dbReference>
<protein>
    <recommendedName>
        <fullName evidence="2">N-acetylmuramoyl-L-alanine amidase</fullName>
        <ecNumber evidence="2">3.5.1.28</ecNumber>
    </recommendedName>
</protein>
<comment type="caution">
    <text evidence="5">The sequence shown here is derived from an EMBL/GenBank/DDBJ whole genome shotgun (WGS) entry which is preliminary data.</text>
</comment>
<dbReference type="PANTHER" id="PTHR30404:SF0">
    <property type="entry name" value="N-ACETYLMURAMOYL-L-ALANINE AMIDASE AMIC"/>
    <property type="match status" value="1"/>
</dbReference>
<dbReference type="EMBL" id="RXYK01000002">
    <property type="protein sequence ID" value="RTY39608.1"/>
    <property type="molecule type" value="Genomic_DNA"/>
</dbReference>
<keyword evidence="3" id="KW-0378">Hydrolase</keyword>
<dbReference type="GO" id="GO:0009253">
    <property type="term" value="P:peptidoglycan catabolic process"/>
    <property type="evidence" value="ECO:0007669"/>
    <property type="project" value="InterPro"/>
</dbReference>
<dbReference type="InterPro" id="IPR050695">
    <property type="entry name" value="N-acetylmuramoyl_amidase_3"/>
</dbReference>
<dbReference type="SMART" id="SM00646">
    <property type="entry name" value="Ami_3"/>
    <property type="match status" value="1"/>
</dbReference>
<evidence type="ECO:0000256" key="1">
    <source>
        <dbReference type="ARBA" id="ARBA00001561"/>
    </source>
</evidence>
<dbReference type="SUPFAM" id="SSF53187">
    <property type="entry name" value="Zn-dependent exopeptidases"/>
    <property type="match status" value="1"/>
</dbReference>
<proteinExistence type="predicted"/>
<dbReference type="InterPro" id="IPR002508">
    <property type="entry name" value="MurNAc-LAA_cat"/>
</dbReference>
<gene>
    <name evidence="5" type="ORF">EKD02_02655</name>
</gene>
<accession>A0A3S0NK76</accession>
<dbReference type="Gene3D" id="3.40.630.40">
    <property type="entry name" value="Zn-dependent exopeptidases"/>
    <property type="match status" value="1"/>
</dbReference>
<evidence type="ECO:0000259" key="4">
    <source>
        <dbReference type="SMART" id="SM00646"/>
    </source>
</evidence>
<comment type="catalytic activity">
    <reaction evidence="1">
        <text>Hydrolyzes the link between N-acetylmuramoyl residues and L-amino acid residues in certain cell-wall glycopeptides.</text>
        <dbReference type="EC" id="3.5.1.28"/>
    </reaction>
</comment>
<dbReference type="PANTHER" id="PTHR30404">
    <property type="entry name" value="N-ACETYLMURAMOYL-L-ALANINE AMIDASE"/>
    <property type="match status" value="1"/>
</dbReference>
<dbReference type="AlphaFoldDB" id="A0A3S0NK76"/>
<reference evidence="5 6" key="1">
    <citation type="submission" date="2018-12" db="EMBL/GenBank/DDBJ databases">
        <authorList>
            <person name="Lunina O.N."/>
            <person name="Grouzdev D.S."/>
            <person name="Gorlenko V.M."/>
            <person name="Savvichev A.S."/>
        </authorList>
    </citation>
    <scope>NUCLEOTIDE SEQUENCE [LARGE SCALE GENOMIC DNA]</scope>
    <source>
        <strain evidence="5 6">BrKhr-17</strain>
    </source>
</reference>
<sequence length="207" mass="23553">MQVILDNGHGRETPGKRSPAWYDMAQLMEWEFNRSIVQRVAESLSQLTMQCNILVPEEEDISITERIKRTNTLARQAREEGRKALLISIHANASPNQMNPGHGWECWTSKGGTQSDQLATMLYNAAGRYLGRYTLRKDMADGDPDKETNAFSLLSRTICPAVLTENLFMDNHDECEFLLSEQGRDLIAHTHTKAIIDYNRQFGTNHI</sequence>
<evidence type="ECO:0000313" key="5">
    <source>
        <dbReference type="EMBL" id="RTY39608.1"/>
    </source>
</evidence>
<dbReference type="EC" id="3.5.1.28" evidence="2"/>
<feature type="domain" description="MurNAc-LAA" evidence="4">
    <location>
        <begin position="71"/>
        <end position="196"/>
    </location>
</feature>
<evidence type="ECO:0000256" key="3">
    <source>
        <dbReference type="ARBA" id="ARBA00022801"/>
    </source>
</evidence>
<evidence type="ECO:0000313" key="6">
    <source>
        <dbReference type="Proteomes" id="UP000279908"/>
    </source>
</evidence>
<evidence type="ECO:0000256" key="2">
    <source>
        <dbReference type="ARBA" id="ARBA00011901"/>
    </source>
</evidence>